<feature type="non-terminal residue" evidence="2">
    <location>
        <position position="1"/>
    </location>
</feature>
<protein>
    <recommendedName>
        <fullName evidence="4">Thioredoxin domain-containing protein</fullName>
    </recommendedName>
</protein>
<name>A0A0G4LYF0_VERLO</name>
<proteinExistence type="predicted"/>
<feature type="region of interest" description="Disordered" evidence="1">
    <location>
        <begin position="63"/>
        <end position="131"/>
    </location>
</feature>
<dbReference type="EMBL" id="CVQH01020211">
    <property type="protein sequence ID" value="CRK26570.1"/>
    <property type="molecule type" value="Genomic_DNA"/>
</dbReference>
<sequence length="131" mass="14274">PRAILFTEKGTTSPLLRSIAIDFLDVITIAQARNNQKAVVEKYGIEKFPTLILLPVGASEPMVSHPHSSTKCPARRPASLRCRPFPKTRPSRAAARARGRCPHQHTFRPPRGNDSNSPIACSSPSSPALRA</sequence>
<dbReference type="Gene3D" id="3.40.30.10">
    <property type="entry name" value="Glutaredoxin"/>
    <property type="match status" value="1"/>
</dbReference>
<feature type="compositionally biased region" description="Low complexity" evidence="1">
    <location>
        <begin position="115"/>
        <end position="131"/>
    </location>
</feature>
<accession>A0A0G4LYF0</accession>
<gene>
    <name evidence="2" type="ORF">BN1708_018243</name>
</gene>
<keyword evidence="3" id="KW-1185">Reference proteome</keyword>
<organism evidence="2 3">
    <name type="scientific">Verticillium longisporum</name>
    <name type="common">Verticillium dahliae var. longisporum</name>
    <dbReference type="NCBI Taxonomy" id="100787"/>
    <lineage>
        <taxon>Eukaryota</taxon>
        <taxon>Fungi</taxon>
        <taxon>Dikarya</taxon>
        <taxon>Ascomycota</taxon>
        <taxon>Pezizomycotina</taxon>
        <taxon>Sordariomycetes</taxon>
        <taxon>Hypocreomycetidae</taxon>
        <taxon>Glomerellales</taxon>
        <taxon>Plectosphaerellaceae</taxon>
        <taxon>Verticillium</taxon>
    </lineage>
</organism>
<reference evidence="2 3" key="1">
    <citation type="submission" date="2015-05" db="EMBL/GenBank/DDBJ databases">
        <authorList>
            <person name="Wang D.B."/>
            <person name="Wang M."/>
        </authorList>
    </citation>
    <scope>NUCLEOTIDE SEQUENCE [LARGE SCALE GENOMIC DNA]</scope>
    <source>
        <strain evidence="2">VL1</strain>
    </source>
</reference>
<evidence type="ECO:0008006" key="4">
    <source>
        <dbReference type="Google" id="ProtNLM"/>
    </source>
</evidence>
<feature type="compositionally biased region" description="Basic residues" evidence="1">
    <location>
        <begin position="84"/>
        <end position="108"/>
    </location>
</feature>
<dbReference type="Proteomes" id="UP000044602">
    <property type="component" value="Unassembled WGS sequence"/>
</dbReference>
<dbReference type="STRING" id="100787.A0A0G4LYF0"/>
<evidence type="ECO:0000256" key="1">
    <source>
        <dbReference type="SAM" id="MobiDB-lite"/>
    </source>
</evidence>
<evidence type="ECO:0000313" key="3">
    <source>
        <dbReference type="Proteomes" id="UP000044602"/>
    </source>
</evidence>
<evidence type="ECO:0000313" key="2">
    <source>
        <dbReference type="EMBL" id="CRK26570.1"/>
    </source>
</evidence>
<feature type="non-terminal residue" evidence="2">
    <location>
        <position position="131"/>
    </location>
</feature>
<dbReference type="AlphaFoldDB" id="A0A0G4LYF0"/>